<evidence type="ECO:0000313" key="1">
    <source>
        <dbReference type="EMBL" id="GAC15457.1"/>
    </source>
</evidence>
<name>K6YB96_9ALTE</name>
<sequence>MVLNKNIINNMLTIMTLFQAFRDNRMLTIKVKFKLKI</sequence>
<dbReference type="Proteomes" id="UP000006334">
    <property type="component" value="Unassembled WGS sequence"/>
</dbReference>
<accession>K6YB96</accession>
<protein>
    <submittedName>
        <fullName evidence="1">Uncharacterized protein</fullName>
    </submittedName>
</protein>
<dbReference type="EMBL" id="BAEN01000056">
    <property type="protein sequence ID" value="GAC15457.1"/>
    <property type="molecule type" value="Genomic_DNA"/>
</dbReference>
<keyword evidence="2" id="KW-1185">Reference proteome</keyword>
<comment type="caution">
    <text evidence="1">The sequence shown here is derived from an EMBL/GenBank/DDBJ whole genome shotgun (WGS) entry which is preliminary data.</text>
</comment>
<proteinExistence type="predicted"/>
<reference evidence="1 2" key="1">
    <citation type="journal article" date="2017" name="Antonie Van Leeuwenhoek">
        <title>Rhizobium rhizosphaerae sp. nov., a novel species isolated from rice rhizosphere.</title>
        <authorList>
            <person name="Zhao J.J."/>
            <person name="Zhang J."/>
            <person name="Zhang R.J."/>
            <person name="Zhang C.W."/>
            <person name="Yin H.Q."/>
            <person name="Zhang X.X."/>
        </authorList>
    </citation>
    <scope>NUCLEOTIDE SEQUENCE [LARGE SCALE GENOMIC DNA]</scope>
    <source>
        <strain evidence="1 2">E3</strain>
    </source>
</reference>
<organism evidence="1 2">
    <name type="scientific">Aliiglaciecola lipolytica E3</name>
    <dbReference type="NCBI Taxonomy" id="1127673"/>
    <lineage>
        <taxon>Bacteria</taxon>
        <taxon>Pseudomonadati</taxon>
        <taxon>Pseudomonadota</taxon>
        <taxon>Gammaproteobacteria</taxon>
        <taxon>Alteromonadales</taxon>
        <taxon>Alteromonadaceae</taxon>
        <taxon>Aliiglaciecola</taxon>
    </lineage>
</organism>
<dbReference type="AlphaFoldDB" id="K6YB96"/>
<dbReference type="STRING" id="1127673.GLIP_2836"/>
<evidence type="ECO:0000313" key="2">
    <source>
        <dbReference type="Proteomes" id="UP000006334"/>
    </source>
</evidence>
<gene>
    <name evidence="1" type="ORF">GLIP_2836</name>
</gene>